<sequence length="56" mass="6461">MWGASWDVRFVLIGTERRNTPESALTPGPMLRTARRATNRFPDRQNACSRAYLRIP</sequence>
<name>A0A919ADM8_9ACTN</name>
<evidence type="ECO:0000313" key="2">
    <source>
        <dbReference type="Proteomes" id="UP000630718"/>
    </source>
</evidence>
<gene>
    <name evidence="1" type="ORF">GCM10018772_26570</name>
</gene>
<proteinExistence type="predicted"/>
<comment type="caution">
    <text evidence="1">The sequence shown here is derived from an EMBL/GenBank/DDBJ whole genome shotgun (WGS) entry which is preliminary data.</text>
</comment>
<accession>A0A919ADM8</accession>
<reference evidence="1" key="2">
    <citation type="submission" date="2020-09" db="EMBL/GenBank/DDBJ databases">
        <authorList>
            <person name="Sun Q."/>
            <person name="Ohkuma M."/>
        </authorList>
    </citation>
    <scope>NUCLEOTIDE SEQUENCE</scope>
    <source>
        <strain evidence="1">JCM 4477</strain>
    </source>
</reference>
<evidence type="ECO:0000313" key="1">
    <source>
        <dbReference type="EMBL" id="GHF00616.1"/>
    </source>
</evidence>
<keyword evidence="2" id="KW-1185">Reference proteome</keyword>
<protein>
    <submittedName>
        <fullName evidence="1">Uncharacterized protein</fullName>
    </submittedName>
</protein>
<reference evidence="1" key="1">
    <citation type="journal article" date="2014" name="Int. J. Syst. Evol. Microbiol.">
        <title>Complete genome sequence of Corynebacterium casei LMG S-19264T (=DSM 44701T), isolated from a smear-ripened cheese.</title>
        <authorList>
            <consortium name="US DOE Joint Genome Institute (JGI-PGF)"/>
            <person name="Walter F."/>
            <person name="Albersmeier A."/>
            <person name="Kalinowski J."/>
            <person name="Ruckert C."/>
        </authorList>
    </citation>
    <scope>NUCLEOTIDE SEQUENCE</scope>
    <source>
        <strain evidence="1">JCM 4477</strain>
    </source>
</reference>
<dbReference type="AlphaFoldDB" id="A0A919ADM8"/>
<dbReference type="EMBL" id="BNBI01000005">
    <property type="protein sequence ID" value="GHF00616.1"/>
    <property type="molecule type" value="Genomic_DNA"/>
</dbReference>
<organism evidence="1 2">
    <name type="scientific">Streptomyces fumanus</name>
    <dbReference type="NCBI Taxonomy" id="67302"/>
    <lineage>
        <taxon>Bacteria</taxon>
        <taxon>Bacillati</taxon>
        <taxon>Actinomycetota</taxon>
        <taxon>Actinomycetes</taxon>
        <taxon>Kitasatosporales</taxon>
        <taxon>Streptomycetaceae</taxon>
        <taxon>Streptomyces</taxon>
    </lineage>
</organism>
<dbReference type="Proteomes" id="UP000630718">
    <property type="component" value="Unassembled WGS sequence"/>
</dbReference>